<dbReference type="RefSeq" id="WP_380619482.1">
    <property type="nucleotide sequence ID" value="NZ_JBHSDK010000012.1"/>
</dbReference>
<evidence type="ECO:0000259" key="1">
    <source>
        <dbReference type="Pfam" id="PF08044"/>
    </source>
</evidence>
<keyword evidence="3" id="KW-1185">Reference proteome</keyword>
<accession>A0ABV8TWE6</accession>
<dbReference type="Pfam" id="PF08044">
    <property type="entry name" value="DUF1707"/>
    <property type="match status" value="1"/>
</dbReference>
<dbReference type="InterPro" id="IPR012551">
    <property type="entry name" value="DUF1707_SHOCT-like"/>
</dbReference>
<evidence type="ECO:0000313" key="2">
    <source>
        <dbReference type="EMBL" id="MFC4335113.1"/>
    </source>
</evidence>
<dbReference type="PANTHER" id="PTHR40763">
    <property type="entry name" value="MEMBRANE PROTEIN-RELATED"/>
    <property type="match status" value="1"/>
</dbReference>
<feature type="domain" description="DUF1707" evidence="1">
    <location>
        <begin position="11"/>
        <end position="63"/>
    </location>
</feature>
<dbReference type="Proteomes" id="UP001595823">
    <property type="component" value="Unassembled WGS sequence"/>
</dbReference>
<organism evidence="2 3">
    <name type="scientific">Salininema proteolyticum</name>
    <dbReference type="NCBI Taxonomy" id="1607685"/>
    <lineage>
        <taxon>Bacteria</taxon>
        <taxon>Bacillati</taxon>
        <taxon>Actinomycetota</taxon>
        <taxon>Actinomycetes</taxon>
        <taxon>Glycomycetales</taxon>
        <taxon>Glycomycetaceae</taxon>
        <taxon>Salininema</taxon>
    </lineage>
</organism>
<dbReference type="PANTHER" id="PTHR40763:SF5">
    <property type="entry name" value="MEMBRANE PROTEIN"/>
    <property type="match status" value="1"/>
</dbReference>
<reference evidence="3" key="1">
    <citation type="journal article" date="2019" name="Int. J. Syst. Evol. Microbiol.">
        <title>The Global Catalogue of Microorganisms (GCM) 10K type strain sequencing project: providing services to taxonomists for standard genome sequencing and annotation.</title>
        <authorList>
            <consortium name="The Broad Institute Genomics Platform"/>
            <consortium name="The Broad Institute Genome Sequencing Center for Infectious Disease"/>
            <person name="Wu L."/>
            <person name="Ma J."/>
        </authorList>
    </citation>
    <scope>NUCLEOTIDE SEQUENCE [LARGE SCALE GENOMIC DNA]</scope>
    <source>
        <strain evidence="3">IBRC-M 10908</strain>
    </source>
</reference>
<comment type="caution">
    <text evidence="2">The sequence shown here is derived from an EMBL/GenBank/DDBJ whole genome shotgun (WGS) entry which is preliminary data.</text>
</comment>
<protein>
    <submittedName>
        <fullName evidence="2">DUF1707 domain-containing protein</fullName>
    </submittedName>
</protein>
<name>A0ABV8TWE6_9ACTN</name>
<dbReference type="EMBL" id="JBHSDK010000012">
    <property type="protein sequence ID" value="MFC4335113.1"/>
    <property type="molecule type" value="Genomic_DNA"/>
</dbReference>
<evidence type="ECO:0000313" key="3">
    <source>
        <dbReference type="Proteomes" id="UP001595823"/>
    </source>
</evidence>
<proteinExistence type="predicted"/>
<sequence length="200" mass="22286">MSEEPRRQGSMRLSHADREKLVQHLQSALEEGYIDLGEFDERASRAHGARTVADVQGLLDDIPTGEVEPLGHDTSLVTPDETVELHAAMGSKKMRGEWVVGRNVKAVSHMGNVTMDFRQARVAYDRVDVEVQSHMGNVTVILPSDWIATESVDAVAGNVTNNCAATKNGERAVKIVNLSGKAHMGNVKIRRERRFLWWRF</sequence>
<gene>
    <name evidence="2" type="ORF">ACFPET_07865</name>
</gene>